<evidence type="ECO:0000256" key="2">
    <source>
        <dbReference type="ARBA" id="ARBA00022801"/>
    </source>
</evidence>
<gene>
    <name evidence="4" type="ORF">FC49_GL000614</name>
</gene>
<dbReference type="PANTHER" id="PTHR11839">
    <property type="entry name" value="UDP/ADP-SUGAR PYROPHOSPHATASE"/>
    <property type="match status" value="1"/>
</dbReference>
<feature type="domain" description="Nudix hydrolase" evidence="3">
    <location>
        <begin position="39"/>
        <end position="172"/>
    </location>
</feature>
<organism evidence="4 5">
    <name type="scientific">Limosilactobacillus oris DSM 4864</name>
    <dbReference type="NCBI Taxonomy" id="1423779"/>
    <lineage>
        <taxon>Bacteria</taxon>
        <taxon>Bacillati</taxon>
        <taxon>Bacillota</taxon>
        <taxon>Bacilli</taxon>
        <taxon>Lactobacillales</taxon>
        <taxon>Lactobacillaceae</taxon>
        <taxon>Limosilactobacillus</taxon>
    </lineage>
</organism>
<accession>A0A0R1WAI7</accession>
<comment type="caution">
    <text evidence="4">The sequence shown here is derived from an EMBL/GenBank/DDBJ whole genome shotgun (WGS) entry which is preliminary data.</text>
</comment>
<dbReference type="Gene3D" id="3.90.79.10">
    <property type="entry name" value="Nucleoside Triphosphate Pyrophosphohydrolase"/>
    <property type="match status" value="1"/>
</dbReference>
<dbReference type="AlphaFoldDB" id="A0A0R1WAI7"/>
<dbReference type="GO" id="GO:0019693">
    <property type="term" value="P:ribose phosphate metabolic process"/>
    <property type="evidence" value="ECO:0007669"/>
    <property type="project" value="TreeGrafter"/>
</dbReference>
<dbReference type="GO" id="GO:0005829">
    <property type="term" value="C:cytosol"/>
    <property type="evidence" value="ECO:0007669"/>
    <property type="project" value="TreeGrafter"/>
</dbReference>
<dbReference type="PATRIC" id="fig|1423779.3.peg.623"/>
<proteinExistence type="predicted"/>
<comment type="cofactor">
    <cofactor evidence="1">
        <name>Mg(2+)</name>
        <dbReference type="ChEBI" id="CHEBI:18420"/>
    </cofactor>
</comment>
<dbReference type="PANTHER" id="PTHR11839:SF18">
    <property type="entry name" value="NUDIX HYDROLASE DOMAIN-CONTAINING PROTEIN"/>
    <property type="match status" value="1"/>
</dbReference>
<dbReference type="SUPFAM" id="SSF55811">
    <property type="entry name" value="Nudix"/>
    <property type="match status" value="1"/>
</dbReference>
<dbReference type="InterPro" id="IPR015797">
    <property type="entry name" value="NUDIX_hydrolase-like_dom_sf"/>
</dbReference>
<evidence type="ECO:0000313" key="5">
    <source>
        <dbReference type="Proteomes" id="UP000050973"/>
    </source>
</evidence>
<sequence>MQFEEKPVSSKTVFKGHLIEVEVQQVQTPHGQLAQREIVHHAPAVALLALTDDHQMLLEKQWRAPIAKTTLEIPAGKVDSRDQASADHAAVRELNEETRYQAANLTKLSGFYTSVGCMDEYMTLYLATGLRPVDHELPQDADEQLALQTVTLDQALAMIDRGEIEDAKTIMAIYYWRGMNNDGR</sequence>
<protein>
    <submittedName>
        <fullName evidence="4">Hydrolase, nudix family</fullName>
    </submittedName>
</protein>
<dbReference type="RefSeq" id="WP_003715171.1">
    <property type="nucleotide sequence ID" value="NZ_AZGE01000018.1"/>
</dbReference>
<dbReference type="CDD" id="cd03424">
    <property type="entry name" value="NUDIX_ADPRase_Nudt5_UGPPase_Nudt14"/>
    <property type="match status" value="1"/>
</dbReference>
<dbReference type="Proteomes" id="UP000050973">
    <property type="component" value="Unassembled WGS sequence"/>
</dbReference>
<evidence type="ECO:0000256" key="1">
    <source>
        <dbReference type="ARBA" id="ARBA00001946"/>
    </source>
</evidence>
<evidence type="ECO:0000259" key="3">
    <source>
        <dbReference type="PROSITE" id="PS51462"/>
    </source>
</evidence>
<dbReference type="EMBL" id="AZGE01000018">
    <property type="protein sequence ID" value="KRM14958.1"/>
    <property type="molecule type" value="Genomic_DNA"/>
</dbReference>
<dbReference type="InterPro" id="IPR000086">
    <property type="entry name" value="NUDIX_hydrolase_dom"/>
</dbReference>
<name>A0A0R1WAI7_9LACO</name>
<reference evidence="4 5" key="1">
    <citation type="journal article" date="2015" name="Genome Announc.">
        <title>Expanding the biotechnology potential of lactobacilli through comparative genomics of 213 strains and associated genera.</title>
        <authorList>
            <person name="Sun Z."/>
            <person name="Harris H.M."/>
            <person name="McCann A."/>
            <person name="Guo C."/>
            <person name="Argimon S."/>
            <person name="Zhang W."/>
            <person name="Yang X."/>
            <person name="Jeffery I.B."/>
            <person name="Cooney J.C."/>
            <person name="Kagawa T.F."/>
            <person name="Liu W."/>
            <person name="Song Y."/>
            <person name="Salvetti E."/>
            <person name="Wrobel A."/>
            <person name="Rasinkangas P."/>
            <person name="Parkhill J."/>
            <person name="Rea M.C."/>
            <person name="O'Sullivan O."/>
            <person name="Ritari J."/>
            <person name="Douillard F.P."/>
            <person name="Paul Ross R."/>
            <person name="Yang R."/>
            <person name="Briner A.E."/>
            <person name="Felis G.E."/>
            <person name="de Vos W.M."/>
            <person name="Barrangou R."/>
            <person name="Klaenhammer T.R."/>
            <person name="Caufield P.W."/>
            <person name="Cui Y."/>
            <person name="Zhang H."/>
            <person name="O'Toole P.W."/>
        </authorList>
    </citation>
    <scope>NUCLEOTIDE SEQUENCE [LARGE SCALE GENOMIC DNA]</scope>
    <source>
        <strain evidence="4 5">DSM 4864</strain>
    </source>
</reference>
<dbReference type="Pfam" id="PF00293">
    <property type="entry name" value="NUDIX"/>
    <property type="match status" value="1"/>
</dbReference>
<dbReference type="GO" id="GO:0006753">
    <property type="term" value="P:nucleoside phosphate metabolic process"/>
    <property type="evidence" value="ECO:0007669"/>
    <property type="project" value="TreeGrafter"/>
</dbReference>
<keyword evidence="2 4" id="KW-0378">Hydrolase</keyword>
<dbReference type="PROSITE" id="PS51462">
    <property type="entry name" value="NUDIX"/>
    <property type="match status" value="1"/>
</dbReference>
<evidence type="ECO:0000313" key="4">
    <source>
        <dbReference type="EMBL" id="KRM14958.1"/>
    </source>
</evidence>
<dbReference type="GO" id="GO:0016787">
    <property type="term" value="F:hydrolase activity"/>
    <property type="evidence" value="ECO:0007669"/>
    <property type="project" value="UniProtKB-KW"/>
</dbReference>